<comment type="caution">
    <text evidence="6">Lacks conserved residue(s) required for the propagation of feature annotation.</text>
</comment>
<reference evidence="7 8" key="1">
    <citation type="submission" date="2017-06" db="EMBL/GenBank/DDBJ databases">
        <authorList>
            <consortium name="Pathogen Informatics"/>
        </authorList>
    </citation>
    <scope>NUCLEOTIDE SEQUENCE [LARGE SCALE GENOMIC DNA]</scope>
    <source>
        <strain evidence="7 8">NCTC13039</strain>
    </source>
</reference>
<sequence>MTRRILLAPHGRRTDMHQLVGVIATQLAAHDIECVMSPDTYQRHDDKPNLTPADQTNPANGCELVLVLGGDGTILRAAHWAHTADIPLIGINYGHVGFLAEAEPNNLATTIDRIATGNYHIHPRMTLAIEVWNGNQLIATDWALNEVTVEKASRARMIQTIIEIDDRPLSTWGCDGVILATPTGSTAYAFSSGGPVVWPDADSILIVPIAAHALFARPMVVSPTSVVAVELSGHDMGAAILVSDGCRSTDLPPNSRIVIRRGEKPVRLAKLDNEPFTDRIVHKFHLPVRGWRGAGPTEER</sequence>
<feature type="binding site" evidence="6">
    <location>
        <begin position="145"/>
        <end position="146"/>
    </location>
    <ligand>
        <name>NAD(+)</name>
        <dbReference type="ChEBI" id="CHEBI:57540"/>
    </ligand>
</feature>
<dbReference type="GO" id="GO:0046872">
    <property type="term" value="F:metal ion binding"/>
    <property type="evidence" value="ECO:0007669"/>
    <property type="project" value="UniProtKB-UniRule"/>
</dbReference>
<comment type="cofactor">
    <cofactor evidence="6">
        <name>a divalent metal cation</name>
        <dbReference type="ChEBI" id="CHEBI:60240"/>
    </cofactor>
</comment>
<dbReference type="Pfam" id="PF20143">
    <property type="entry name" value="NAD_kinase_C"/>
    <property type="match status" value="1"/>
</dbReference>
<dbReference type="GO" id="GO:0051287">
    <property type="term" value="F:NAD binding"/>
    <property type="evidence" value="ECO:0007669"/>
    <property type="project" value="UniProtKB-ARBA"/>
</dbReference>
<keyword evidence="8" id="KW-1185">Reference proteome</keyword>
<evidence type="ECO:0000256" key="5">
    <source>
        <dbReference type="ARBA" id="ARBA00047925"/>
    </source>
</evidence>
<feature type="binding site" evidence="6">
    <location>
        <begin position="71"/>
        <end position="72"/>
    </location>
    <ligand>
        <name>NAD(+)</name>
        <dbReference type="ChEBI" id="CHEBI:57540"/>
    </ligand>
</feature>
<dbReference type="InterPro" id="IPR017438">
    <property type="entry name" value="ATP-NAD_kinase_N"/>
</dbReference>
<feature type="binding site" evidence="6">
    <location>
        <position position="175"/>
    </location>
    <ligand>
        <name>NAD(+)</name>
        <dbReference type="ChEBI" id="CHEBI:57540"/>
    </ligand>
</feature>
<evidence type="ECO:0000313" key="7">
    <source>
        <dbReference type="EMBL" id="SNV21367.1"/>
    </source>
</evidence>
<dbReference type="SUPFAM" id="SSF111331">
    <property type="entry name" value="NAD kinase/diacylglycerol kinase-like"/>
    <property type="match status" value="1"/>
</dbReference>
<dbReference type="OrthoDB" id="9774737at2"/>
<dbReference type="NCBIfam" id="NF002892">
    <property type="entry name" value="PRK03372.1"/>
    <property type="match status" value="1"/>
</dbReference>
<proteinExistence type="inferred from homology"/>
<dbReference type="GeneID" id="63459440"/>
<evidence type="ECO:0000256" key="2">
    <source>
        <dbReference type="ARBA" id="ARBA00022777"/>
    </source>
</evidence>
<comment type="catalytic activity">
    <reaction evidence="5 6">
        <text>NAD(+) + ATP = ADP + NADP(+) + H(+)</text>
        <dbReference type="Rhea" id="RHEA:18629"/>
        <dbReference type="ChEBI" id="CHEBI:15378"/>
        <dbReference type="ChEBI" id="CHEBI:30616"/>
        <dbReference type="ChEBI" id="CHEBI:57540"/>
        <dbReference type="ChEBI" id="CHEBI:58349"/>
        <dbReference type="ChEBI" id="CHEBI:456216"/>
        <dbReference type="EC" id="2.7.1.23"/>
    </reaction>
</comment>
<keyword evidence="6" id="KW-0067">ATP-binding</keyword>
<gene>
    <name evidence="7" type="primary">ppnK</name>
    <name evidence="6" type="synonym">nadK</name>
    <name evidence="7" type="ORF">SAMEA4475696_01210</name>
</gene>
<comment type="similarity">
    <text evidence="6">Belongs to the NAD kinase family.</text>
</comment>
<comment type="subcellular location">
    <subcellularLocation>
        <location evidence="6">Cytoplasm</location>
    </subcellularLocation>
</comment>
<accession>A0A239VGS4</accession>
<dbReference type="InterPro" id="IPR016064">
    <property type="entry name" value="NAD/diacylglycerol_kinase_sf"/>
</dbReference>
<evidence type="ECO:0000313" key="8">
    <source>
        <dbReference type="Proteomes" id="UP000242637"/>
    </source>
</evidence>
<dbReference type="GO" id="GO:0005737">
    <property type="term" value="C:cytoplasm"/>
    <property type="evidence" value="ECO:0007669"/>
    <property type="project" value="UniProtKB-SubCell"/>
</dbReference>
<dbReference type="HAMAP" id="MF_00361">
    <property type="entry name" value="NAD_kinase"/>
    <property type="match status" value="1"/>
</dbReference>
<dbReference type="GO" id="GO:0019674">
    <property type="term" value="P:NAD+ metabolic process"/>
    <property type="evidence" value="ECO:0007669"/>
    <property type="project" value="InterPro"/>
</dbReference>
<dbReference type="GO" id="GO:0006741">
    <property type="term" value="P:NADP+ biosynthetic process"/>
    <property type="evidence" value="ECO:0007669"/>
    <property type="project" value="UniProtKB-UniRule"/>
</dbReference>
<dbReference type="Gene3D" id="3.40.50.10330">
    <property type="entry name" value="Probable inorganic polyphosphate/atp-NAD kinase, domain 1"/>
    <property type="match status" value="1"/>
</dbReference>
<dbReference type="RefSeq" id="WP_028328003.1">
    <property type="nucleotide sequence ID" value="NZ_LT906453.1"/>
</dbReference>
<dbReference type="Proteomes" id="UP000242637">
    <property type="component" value="Chromosome 1"/>
</dbReference>
<dbReference type="InterPro" id="IPR002504">
    <property type="entry name" value="NADK"/>
</dbReference>
<feature type="binding site" evidence="6">
    <location>
        <position position="156"/>
    </location>
    <ligand>
        <name>NAD(+)</name>
        <dbReference type="ChEBI" id="CHEBI:57540"/>
    </ligand>
</feature>
<dbReference type="InterPro" id="IPR017437">
    <property type="entry name" value="ATP-NAD_kinase_PpnK-typ_C"/>
</dbReference>
<evidence type="ECO:0000256" key="6">
    <source>
        <dbReference type="HAMAP-Rule" id="MF_00361"/>
    </source>
</evidence>
<name>A0A239VGS4_9MICO</name>
<dbReference type="KEGG" id="dco:SAMEA4475696_1210"/>
<dbReference type="PANTHER" id="PTHR20275:SF0">
    <property type="entry name" value="NAD KINASE"/>
    <property type="match status" value="1"/>
</dbReference>
<organism evidence="7 8">
    <name type="scientific">Dermatophilus congolensis</name>
    <dbReference type="NCBI Taxonomy" id="1863"/>
    <lineage>
        <taxon>Bacteria</taxon>
        <taxon>Bacillati</taxon>
        <taxon>Actinomycetota</taxon>
        <taxon>Actinomycetes</taxon>
        <taxon>Micrococcales</taxon>
        <taxon>Dermatophilaceae</taxon>
        <taxon>Dermatophilus</taxon>
    </lineage>
</organism>
<keyword evidence="4 6" id="KW-0520">NAD</keyword>
<keyword evidence="1 6" id="KW-0808">Transferase</keyword>
<feature type="binding site" evidence="6">
    <location>
        <position position="76"/>
    </location>
    <ligand>
        <name>NAD(+)</name>
        <dbReference type="ChEBI" id="CHEBI:57540"/>
    </ligand>
</feature>
<keyword evidence="6" id="KW-0963">Cytoplasm</keyword>
<keyword evidence="3 6" id="KW-0521">NADP</keyword>
<dbReference type="EMBL" id="LT906453">
    <property type="protein sequence ID" value="SNV21367.1"/>
    <property type="molecule type" value="Genomic_DNA"/>
</dbReference>
<evidence type="ECO:0000256" key="3">
    <source>
        <dbReference type="ARBA" id="ARBA00022857"/>
    </source>
</evidence>
<keyword evidence="6" id="KW-0547">Nucleotide-binding</keyword>
<feature type="binding site" evidence="6">
    <location>
        <position position="210"/>
    </location>
    <ligand>
        <name>NAD(+)</name>
        <dbReference type="ChEBI" id="CHEBI:57540"/>
    </ligand>
</feature>
<dbReference type="AlphaFoldDB" id="A0A239VGS4"/>
<dbReference type="Pfam" id="PF01513">
    <property type="entry name" value="NAD_kinase"/>
    <property type="match status" value="1"/>
</dbReference>
<dbReference type="Gene3D" id="2.60.200.30">
    <property type="entry name" value="Probable inorganic polyphosphate/atp-NAD kinase, domain 2"/>
    <property type="match status" value="1"/>
</dbReference>
<dbReference type="GO" id="GO:0005524">
    <property type="term" value="F:ATP binding"/>
    <property type="evidence" value="ECO:0007669"/>
    <property type="project" value="UniProtKB-KW"/>
</dbReference>
<dbReference type="GO" id="GO:0003951">
    <property type="term" value="F:NAD+ kinase activity"/>
    <property type="evidence" value="ECO:0007669"/>
    <property type="project" value="UniProtKB-UniRule"/>
</dbReference>
<feature type="binding site" evidence="6">
    <location>
        <begin position="186"/>
        <end position="191"/>
    </location>
    <ligand>
        <name>NAD(+)</name>
        <dbReference type="ChEBI" id="CHEBI:57540"/>
    </ligand>
</feature>
<evidence type="ECO:0000256" key="1">
    <source>
        <dbReference type="ARBA" id="ARBA00022679"/>
    </source>
</evidence>
<evidence type="ECO:0000256" key="4">
    <source>
        <dbReference type="ARBA" id="ARBA00023027"/>
    </source>
</evidence>
<keyword evidence="2 6" id="KW-0418">Kinase</keyword>
<protein>
    <recommendedName>
        <fullName evidence="6">NAD kinase</fullName>
        <ecNumber evidence="6">2.7.1.23</ecNumber>
    </recommendedName>
    <alternativeName>
        <fullName evidence="6">ATP-dependent NAD kinase</fullName>
    </alternativeName>
</protein>
<dbReference type="PANTHER" id="PTHR20275">
    <property type="entry name" value="NAD KINASE"/>
    <property type="match status" value="1"/>
</dbReference>
<dbReference type="EC" id="2.7.1.23" evidence="6"/>
<feature type="active site" description="Proton acceptor" evidence="6">
    <location>
        <position position="71"/>
    </location>
</feature>
<comment type="function">
    <text evidence="6">Involved in the regulation of the intracellular balance of NAD and NADP, and is a key enzyme in the biosynthesis of NADP. Catalyzes specifically the phosphorylation on 2'-hydroxyl of the adenosine moiety of NAD to yield NADP.</text>
</comment>
<dbReference type="STRING" id="1121387.GCA_000429885_02100"/>